<evidence type="ECO:0000256" key="2">
    <source>
        <dbReference type="SAM" id="MobiDB-lite"/>
    </source>
</evidence>
<feature type="compositionally biased region" description="Polar residues" evidence="2">
    <location>
        <begin position="164"/>
        <end position="181"/>
    </location>
</feature>
<proteinExistence type="predicted"/>
<protein>
    <recommendedName>
        <fullName evidence="5">SH2 domain-containing protein</fullName>
    </recommendedName>
</protein>
<dbReference type="EMBL" id="JAPFRF010000014">
    <property type="protein sequence ID" value="KAJ7311256.1"/>
    <property type="molecule type" value="Genomic_DNA"/>
</dbReference>
<evidence type="ECO:0000313" key="3">
    <source>
        <dbReference type="EMBL" id="KAJ7311256.1"/>
    </source>
</evidence>
<comment type="caution">
    <text evidence="3">The sequence shown here is derived from an EMBL/GenBank/DDBJ whole genome shotgun (WGS) entry which is preliminary data.</text>
</comment>
<reference evidence="3" key="1">
    <citation type="journal article" date="2023" name="DNA Res.">
        <title>Chromosome-level genome assembly of Phrynocephalus forsythii using third-generation DNA sequencing and Hi-C analysis.</title>
        <authorList>
            <person name="Qi Y."/>
            <person name="Zhao W."/>
            <person name="Zhao Y."/>
            <person name="Niu C."/>
            <person name="Cao S."/>
            <person name="Zhang Y."/>
        </authorList>
    </citation>
    <scope>NUCLEOTIDE SEQUENCE</scope>
    <source>
        <tissue evidence="3">Muscle</tissue>
    </source>
</reference>
<keyword evidence="1" id="KW-0727">SH2 domain</keyword>
<feature type="compositionally biased region" description="Basic and acidic residues" evidence="2">
    <location>
        <begin position="46"/>
        <end position="55"/>
    </location>
</feature>
<dbReference type="Proteomes" id="UP001142489">
    <property type="component" value="Unassembled WGS sequence"/>
</dbReference>
<keyword evidence="4" id="KW-1185">Reference proteome</keyword>
<feature type="compositionally biased region" description="Low complexity" evidence="2">
    <location>
        <begin position="259"/>
        <end position="269"/>
    </location>
</feature>
<dbReference type="GO" id="GO:0005737">
    <property type="term" value="C:cytoplasm"/>
    <property type="evidence" value="ECO:0007669"/>
    <property type="project" value="TreeGrafter"/>
</dbReference>
<dbReference type="PANTHER" id="PTHR14388">
    <property type="entry name" value="T CELL-SPECIFIC ADAPTER PROTEIN TSAD"/>
    <property type="match status" value="1"/>
</dbReference>
<dbReference type="InterPro" id="IPR036860">
    <property type="entry name" value="SH2_dom_sf"/>
</dbReference>
<feature type="region of interest" description="Disordered" evidence="2">
    <location>
        <begin position="160"/>
        <end position="183"/>
    </location>
</feature>
<evidence type="ECO:0000256" key="1">
    <source>
        <dbReference type="ARBA" id="ARBA00022999"/>
    </source>
</evidence>
<gene>
    <name evidence="3" type="ORF">JRQ81_006870</name>
</gene>
<name>A0A9Q1ATW7_9SAUR</name>
<evidence type="ECO:0000313" key="4">
    <source>
        <dbReference type="Proteomes" id="UP001142489"/>
    </source>
</evidence>
<dbReference type="AlphaFoldDB" id="A0A9Q1ATW7"/>
<accession>A0A9Q1ATW7</accession>
<dbReference type="SUPFAM" id="SSF55550">
    <property type="entry name" value="SH2 domain"/>
    <property type="match status" value="1"/>
</dbReference>
<feature type="region of interest" description="Disordered" evidence="2">
    <location>
        <begin position="247"/>
        <end position="308"/>
    </location>
</feature>
<dbReference type="OrthoDB" id="6108017at2759"/>
<organism evidence="3 4">
    <name type="scientific">Phrynocephalus forsythii</name>
    <dbReference type="NCBI Taxonomy" id="171643"/>
    <lineage>
        <taxon>Eukaryota</taxon>
        <taxon>Metazoa</taxon>
        <taxon>Chordata</taxon>
        <taxon>Craniata</taxon>
        <taxon>Vertebrata</taxon>
        <taxon>Euteleostomi</taxon>
        <taxon>Lepidosauria</taxon>
        <taxon>Squamata</taxon>
        <taxon>Bifurcata</taxon>
        <taxon>Unidentata</taxon>
        <taxon>Episquamata</taxon>
        <taxon>Toxicofera</taxon>
        <taxon>Iguania</taxon>
        <taxon>Acrodonta</taxon>
        <taxon>Agamidae</taxon>
        <taxon>Agaminae</taxon>
        <taxon>Phrynocephalus</taxon>
    </lineage>
</organism>
<dbReference type="Gene3D" id="3.30.505.10">
    <property type="entry name" value="SH2 domain"/>
    <property type="match status" value="1"/>
</dbReference>
<sequence>MAHLRITSSIPWLGFVLRIGEVQWRVKTGWRREVLVLAREACRLEAEDKPSRDAEGPGAEVVPGKPSGRGKDRWRHFVITWQQNGHYIISGDSRTHHSLVELISYYQTSEIQPLGGNLTVACSPETDAGPERRSLLASFEEDFGGEGTLSYSELKLPKAPYKASSDTSQDPEGPGQANTSSCRKKINMACSPTKQTDRVYSKKVSLAESSSPEIIYSEIGLSQDMGCWMLPETQSGESYLLPPKTVTLSSPASTPPKLSPKLPNKPNLSMEHQGPEAPLAPSMTSLGVDKDGQKPTLVKNPPGSSRDTLYGQVHKLKTHHSIIASGDAASDTYEQIPFRWTKTIAHRE</sequence>
<evidence type="ECO:0008006" key="5">
    <source>
        <dbReference type="Google" id="ProtNLM"/>
    </source>
</evidence>
<feature type="region of interest" description="Disordered" evidence="2">
    <location>
        <begin position="46"/>
        <end position="69"/>
    </location>
</feature>
<dbReference type="PANTHER" id="PTHR14388:SF6">
    <property type="entry name" value="SH2 DOMAIN-CONTAINING PROTEIN 7"/>
    <property type="match status" value="1"/>
</dbReference>